<evidence type="ECO:0000259" key="7">
    <source>
        <dbReference type="PROSITE" id="PS51077"/>
    </source>
</evidence>
<dbReference type="InterPro" id="IPR005471">
    <property type="entry name" value="Tscrpt_reg_IclR_N"/>
</dbReference>
<evidence type="ECO:0000259" key="8">
    <source>
        <dbReference type="PROSITE" id="PS51078"/>
    </source>
</evidence>
<dbReference type="InterPro" id="IPR036388">
    <property type="entry name" value="WH-like_DNA-bd_sf"/>
</dbReference>
<dbReference type="PANTHER" id="PTHR30136:SF24">
    <property type="entry name" value="HTH-TYPE TRANSCRIPTIONAL REPRESSOR ALLR"/>
    <property type="match status" value="1"/>
</dbReference>
<dbReference type="SMART" id="SM00346">
    <property type="entry name" value="HTH_ICLR"/>
    <property type="match status" value="1"/>
</dbReference>
<evidence type="ECO:0000313" key="9">
    <source>
        <dbReference type="EMBL" id="SDN66220.1"/>
    </source>
</evidence>
<evidence type="ECO:0000256" key="4">
    <source>
        <dbReference type="ARBA" id="ARBA00023163"/>
    </source>
</evidence>
<dbReference type="GO" id="GO:0003700">
    <property type="term" value="F:DNA-binding transcription factor activity"/>
    <property type="evidence" value="ECO:0007669"/>
    <property type="project" value="TreeGrafter"/>
</dbReference>
<protein>
    <recommendedName>
        <fullName evidence="6">Glycerol operon regulatory protein</fullName>
    </recommendedName>
</protein>
<dbReference type="PANTHER" id="PTHR30136">
    <property type="entry name" value="HELIX-TURN-HELIX TRANSCRIPTIONAL REGULATOR, ICLR FAMILY"/>
    <property type="match status" value="1"/>
</dbReference>
<comment type="function">
    <text evidence="5">May be an activator protein for the gylABX operon.</text>
</comment>
<evidence type="ECO:0000256" key="5">
    <source>
        <dbReference type="ARBA" id="ARBA00058938"/>
    </source>
</evidence>
<keyword evidence="4" id="KW-0804">Transcription</keyword>
<dbReference type="AlphaFoldDB" id="A0A1H0D7T7"/>
<dbReference type="Gene3D" id="3.30.450.40">
    <property type="match status" value="1"/>
</dbReference>
<evidence type="ECO:0000256" key="2">
    <source>
        <dbReference type="ARBA" id="ARBA00023015"/>
    </source>
</evidence>
<dbReference type="RefSeq" id="WP_172806548.1">
    <property type="nucleotide sequence ID" value="NZ_JOEF01000004.1"/>
</dbReference>
<proteinExistence type="predicted"/>
<dbReference type="GO" id="GO:0006071">
    <property type="term" value="P:glycerol metabolic process"/>
    <property type="evidence" value="ECO:0007669"/>
    <property type="project" value="UniProtKB-KW"/>
</dbReference>
<dbReference type="STRING" id="211114.SAMN04489726_7640"/>
<dbReference type="Proteomes" id="UP000183376">
    <property type="component" value="Chromosome I"/>
</dbReference>
<dbReference type="eggNOG" id="COG1414">
    <property type="taxonomic scope" value="Bacteria"/>
</dbReference>
<dbReference type="SUPFAM" id="SSF55781">
    <property type="entry name" value="GAF domain-like"/>
    <property type="match status" value="1"/>
</dbReference>
<keyword evidence="10" id="KW-1185">Reference proteome</keyword>
<dbReference type="PROSITE" id="PS51078">
    <property type="entry name" value="ICLR_ED"/>
    <property type="match status" value="1"/>
</dbReference>
<keyword evidence="2" id="KW-0805">Transcription regulation</keyword>
<reference evidence="9 10" key="1">
    <citation type="submission" date="2016-10" db="EMBL/GenBank/DDBJ databases">
        <authorList>
            <person name="de Groot N.N."/>
        </authorList>
    </citation>
    <scope>NUCLEOTIDE SEQUENCE [LARGE SCALE GENOMIC DNA]</scope>
    <source>
        <strain evidence="9 10">DSM 44149</strain>
    </source>
</reference>
<dbReference type="InterPro" id="IPR050707">
    <property type="entry name" value="HTH_MetabolicPath_Reg"/>
</dbReference>
<dbReference type="InterPro" id="IPR014757">
    <property type="entry name" value="Tscrpt_reg_IclR_C"/>
</dbReference>
<dbReference type="SUPFAM" id="SSF46785">
    <property type="entry name" value="Winged helix' DNA-binding domain"/>
    <property type="match status" value="1"/>
</dbReference>
<organism evidence="9 10">
    <name type="scientific">Allokutzneria albata</name>
    <name type="common">Kibdelosporangium albatum</name>
    <dbReference type="NCBI Taxonomy" id="211114"/>
    <lineage>
        <taxon>Bacteria</taxon>
        <taxon>Bacillati</taxon>
        <taxon>Actinomycetota</taxon>
        <taxon>Actinomycetes</taxon>
        <taxon>Pseudonocardiales</taxon>
        <taxon>Pseudonocardiaceae</taxon>
        <taxon>Allokutzneria</taxon>
    </lineage>
</organism>
<dbReference type="PROSITE" id="PS51077">
    <property type="entry name" value="HTH_ICLR"/>
    <property type="match status" value="1"/>
</dbReference>
<gene>
    <name evidence="9" type="ORF">SAMN04489726_7640</name>
</gene>
<evidence type="ECO:0000256" key="3">
    <source>
        <dbReference type="ARBA" id="ARBA00023125"/>
    </source>
</evidence>
<feature type="domain" description="IclR-ED" evidence="8">
    <location>
        <begin position="77"/>
        <end position="259"/>
    </location>
</feature>
<accession>A0A1H0D7T7</accession>
<evidence type="ECO:0000256" key="6">
    <source>
        <dbReference type="ARBA" id="ARBA00070406"/>
    </source>
</evidence>
<keyword evidence="3 9" id="KW-0238">DNA-binding</keyword>
<evidence type="ECO:0000256" key="1">
    <source>
        <dbReference type="ARBA" id="ARBA00022798"/>
    </source>
</evidence>
<dbReference type="Pfam" id="PF01614">
    <property type="entry name" value="IclR_C"/>
    <property type="match status" value="1"/>
</dbReference>
<dbReference type="GO" id="GO:0003677">
    <property type="term" value="F:DNA binding"/>
    <property type="evidence" value="ECO:0007669"/>
    <property type="project" value="UniProtKB-KW"/>
</dbReference>
<evidence type="ECO:0000313" key="10">
    <source>
        <dbReference type="Proteomes" id="UP000183376"/>
    </source>
</evidence>
<keyword evidence="1" id="KW-0319">Glycerol metabolism</keyword>
<dbReference type="Pfam" id="PF09339">
    <property type="entry name" value="HTH_IclR"/>
    <property type="match status" value="1"/>
</dbReference>
<dbReference type="InterPro" id="IPR029016">
    <property type="entry name" value="GAF-like_dom_sf"/>
</dbReference>
<dbReference type="EMBL" id="LT629701">
    <property type="protein sequence ID" value="SDN66220.1"/>
    <property type="molecule type" value="Genomic_DNA"/>
</dbReference>
<name>A0A1H0D7T7_ALLAB</name>
<sequence length="260" mass="27468">MVNGSGTGRSGANSVQSVDRAISVLEILAKHGEAGVTEVATELGVHKSTAFRLLGVLEHRGLVEQAGDRGKYRLGVGIVRLAGATASRLDLSQETRPVCEQLAALLGETVNVAIADHDAAVNVAQVRGSAAVTSHNWVGRRTPLHATSSGKILLAFLPPEQLRVALSRPLARFTDNTVTSTKSLREQLVRIRASGCAFSIEELEIGLNAAAAPVRSYDGTVVGAISVSGPSYRLTEQRLREITAQVVEAGIEASRRMGFN</sequence>
<dbReference type="Gene3D" id="1.10.10.10">
    <property type="entry name" value="Winged helix-like DNA-binding domain superfamily/Winged helix DNA-binding domain"/>
    <property type="match status" value="1"/>
</dbReference>
<dbReference type="FunFam" id="1.10.10.10:FF:000056">
    <property type="entry name" value="IclR family transcriptional regulator"/>
    <property type="match status" value="1"/>
</dbReference>
<dbReference type="GO" id="GO:0045892">
    <property type="term" value="P:negative regulation of DNA-templated transcription"/>
    <property type="evidence" value="ECO:0007669"/>
    <property type="project" value="TreeGrafter"/>
</dbReference>
<feature type="domain" description="HTH iclR-type" evidence="7">
    <location>
        <begin position="15"/>
        <end position="76"/>
    </location>
</feature>
<dbReference type="InterPro" id="IPR036390">
    <property type="entry name" value="WH_DNA-bd_sf"/>
</dbReference>